<feature type="coiled-coil region" evidence="2">
    <location>
        <begin position="137"/>
        <end position="164"/>
    </location>
</feature>
<dbReference type="GeneID" id="114465465"/>
<evidence type="ECO:0000259" key="4">
    <source>
        <dbReference type="Pfam" id="PF04803"/>
    </source>
</evidence>
<accession>A0A8C5DWL6</accession>
<organism evidence="5 6">
    <name type="scientific">Gouania willdenowi</name>
    <name type="common">Blunt-snouted clingfish</name>
    <name type="synonym">Lepadogaster willdenowi</name>
    <dbReference type="NCBI Taxonomy" id="441366"/>
    <lineage>
        <taxon>Eukaryota</taxon>
        <taxon>Metazoa</taxon>
        <taxon>Chordata</taxon>
        <taxon>Craniata</taxon>
        <taxon>Vertebrata</taxon>
        <taxon>Euteleostomi</taxon>
        <taxon>Actinopterygii</taxon>
        <taxon>Neopterygii</taxon>
        <taxon>Teleostei</taxon>
        <taxon>Neoteleostei</taxon>
        <taxon>Acanthomorphata</taxon>
        <taxon>Ovalentaria</taxon>
        <taxon>Blenniimorphae</taxon>
        <taxon>Blenniiformes</taxon>
        <taxon>Gobiesocoidei</taxon>
        <taxon>Gobiesocidae</taxon>
        <taxon>Gobiesocinae</taxon>
        <taxon>Gouania</taxon>
    </lineage>
</organism>
<dbReference type="InterPro" id="IPR051443">
    <property type="entry name" value="XLR/SYCP3"/>
</dbReference>
<keyword evidence="2" id="KW-0175">Coiled coil</keyword>
<evidence type="ECO:0000256" key="1">
    <source>
        <dbReference type="ARBA" id="ARBA00010283"/>
    </source>
</evidence>
<reference evidence="5" key="1">
    <citation type="submission" date="2020-06" db="EMBL/GenBank/DDBJ databases">
        <authorList>
            <consortium name="Wellcome Sanger Institute Data Sharing"/>
        </authorList>
    </citation>
    <scope>NUCLEOTIDE SEQUENCE [LARGE SCALE GENOMIC DNA]</scope>
</reference>
<evidence type="ECO:0000313" key="5">
    <source>
        <dbReference type="Ensembl" id="ENSGWIP00000012984.1"/>
    </source>
</evidence>
<evidence type="ECO:0000256" key="2">
    <source>
        <dbReference type="SAM" id="Coils"/>
    </source>
</evidence>
<proteinExistence type="inferred from homology"/>
<evidence type="ECO:0000256" key="3">
    <source>
        <dbReference type="SAM" id="MobiDB-lite"/>
    </source>
</evidence>
<dbReference type="AlphaFoldDB" id="A0A8C5DWL6"/>
<dbReference type="GO" id="GO:0000795">
    <property type="term" value="C:synaptonemal complex"/>
    <property type="evidence" value="ECO:0007669"/>
    <property type="project" value="TreeGrafter"/>
</dbReference>
<sequence>MVGERKMATVGRKQTKRKQLQEDCNQKVFDFHQEDDKKALSGSEDEAIGDETVIVDKVAKKRAAAELDEEEAACAIGTNEVYSMLEKFGADISKGMQAKKKRLELLTKNYMKGSQHKLEQLWSSSHSHRKKMTQQYSQKVNSALQQWESEAQRAVDQEEKLNSLFRQQQKILQQARVARDQKLKLVRELYEQFIKDMEDMEKGQEAFLQGAQQELKKEMSTLQKKILMDMQQQEMATVRKSLHSMLF</sequence>
<dbReference type="GO" id="GO:0007286">
    <property type="term" value="P:spermatid development"/>
    <property type="evidence" value="ECO:0007669"/>
    <property type="project" value="TreeGrafter"/>
</dbReference>
<dbReference type="PANTHER" id="PTHR19368">
    <property type="entry name" value="XLR/SCP3/FAM9"/>
    <property type="match status" value="1"/>
</dbReference>
<dbReference type="Pfam" id="PF04803">
    <property type="entry name" value="Cor1"/>
    <property type="match status" value="1"/>
</dbReference>
<reference evidence="5" key="2">
    <citation type="submission" date="2025-08" db="UniProtKB">
        <authorList>
            <consortium name="Ensembl"/>
        </authorList>
    </citation>
    <scope>IDENTIFICATION</scope>
</reference>
<keyword evidence="6" id="KW-1185">Reference proteome</keyword>
<feature type="region of interest" description="Disordered" evidence="3">
    <location>
        <begin position="1"/>
        <end position="20"/>
    </location>
</feature>
<dbReference type="Ensembl" id="ENSGWIT00000014440.1">
    <property type="protein sequence ID" value="ENSGWIP00000012984.1"/>
    <property type="gene ID" value="ENSGWIG00000007495.1"/>
</dbReference>
<dbReference type="Proteomes" id="UP000694680">
    <property type="component" value="Chromosome 6"/>
</dbReference>
<gene>
    <name evidence="5" type="primary">sycp3</name>
</gene>
<evidence type="ECO:0000313" key="6">
    <source>
        <dbReference type="Proteomes" id="UP000694680"/>
    </source>
</evidence>
<reference evidence="5" key="3">
    <citation type="submission" date="2025-09" db="UniProtKB">
        <authorList>
            <consortium name="Ensembl"/>
        </authorList>
    </citation>
    <scope>IDENTIFICATION</scope>
</reference>
<dbReference type="InterPro" id="IPR006888">
    <property type="entry name" value="XLR/SYCP3/FAM9_dom"/>
</dbReference>
<dbReference type="PANTHER" id="PTHR19368:SF15">
    <property type="entry name" value="XLR_SYCP3_FAM9 DOMAIN-CONTAINING PROTEIN"/>
    <property type="match status" value="1"/>
</dbReference>
<comment type="similarity">
    <text evidence="1">Belongs to the XLR/SYCP3 family.</text>
</comment>
<protein>
    <recommendedName>
        <fullName evidence="4">XLR/SYCP3/FAM9 domain-containing protein</fullName>
    </recommendedName>
</protein>
<feature type="domain" description="XLR/SYCP3/FAM9" evidence="4">
    <location>
        <begin position="95"/>
        <end position="225"/>
    </location>
</feature>
<name>A0A8C5DWL6_GOUWI</name>
<dbReference type="RefSeq" id="XP_028306288.1">
    <property type="nucleotide sequence ID" value="XM_028450487.1"/>
</dbReference>
<dbReference type="CTD" id="50511"/>
<dbReference type="GO" id="GO:0051321">
    <property type="term" value="P:meiotic cell cycle"/>
    <property type="evidence" value="ECO:0007669"/>
    <property type="project" value="TreeGrafter"/>
</dbReference>